<protein>
    <submittedName>
        <fullName evidence="1">Uncharacterized protein</fullName>
    </submittedName>
</protein>
<sequence length="68" mass="6967">MRAIRAQPIAHDAVAEVPVRRKVPQPVRPAESGRAVLSAAEKPAGAAAFLGLGRGRPASGLHQVGTPP</sequence>
<dbReference type="AlphaFoldDB" id="A0A066YLT9"/>
<dbReference type="Proteomes" id="UP000027178">
    <property type="component" value="Unassembled WGS sequence"/>
</dbReference>
<proteinExistence type="predicted"/>
<comment type="caution">
    <text evidence="1">The sequence shown here is derived from an EMBL/GenBank/DDBJ whole genome shotgun (WGS) entry which is preliminary data.</text>
</comment>
<dbReference type="HOGENOM" id="CLU_2788374_0_0_11"/>
<dbReference type="EMBL" id="JNBY01000159">
    <property type="protein sequence ID" value="KDN80889.1"/>
    <property type="molecule type" value="Genomic_DNA"/>
</dbReference>
<evidence type="ECO:0000313" key="1">
    <source>
        <dbReference type="EMBL" id="KDN80889.1"/>
    </source>
</evidence>
<organism evidence="1 2">
    <name type="scientific">Kitasatospora cheerisanensis KCTC 2395</name>
    <dbReference type="NCBI Taxonomy" id="1348663"/>
    <lineage>
        <taxon>Bacteria</taxon>
        <taxon>Bacillati</taxon>
        <taxon>Actinomycetota</taxon>
        <taxon>Actinomycetes</taxon>
        <taxon>Kitasatosporales</taxon>
        <taxon>Streptomycetaceae</taxon>
        <taxon>Kitasatospora</taxon>
    </lineage>
</organism>
<name>A0A066YLT9_9ACTN</name>
<gene>
    <name evidence="1" type="ORF">KCH_73790</name>
</gene>
<accession>A0A066YLT9</accession>
<keyword evidence="2" id="KW-1185">Reference proteome</keyword>
<evidence type="ECO:0000313" key="2">
    <source>
        <dbReference type="Proteomes" id="UP000027178"/>
    </source>
</evidence>
<reference evidence="1 2" key="1">
    <citation type="submission" date="2014-05" db="EMBL/GenBank/DDBJ databases">
        <title>Draft Genome Sequence of Kitasatospora cheerisanensis KCTC 2395.</title>
        <authorList>
            <person name="Nam D.H."/>
        </authorList>
    </citation>
    <scope>NUCLEOTIDE SEQUENCE [LARGE SCALE GENOMIC DNA]</scope>
    <source>
        <strain evidence="1 2">KCTC 2395</strain>
    </source>
</reference>